<feature type="domain" description="SDH C-terminal" evidence="11">
    <location>
        <begin position="238"/>
        <end position="263"/>
    </location>
</feature>
<dbReference type="InterPro" id="IPR046346">
    <property type="entry name" value="Aminoacid_DH-like_N_sf"/>
</dbReference>
<dbReference type="InterPro" id="IPR036291">
    <property type="entry name" value="NAD(P)-bd_dom_sf"/>
</dbReference>
<dbReference type="Pfam" id="PF08501">
    <property type="entry name" value="Shikimate_dh_N"/>
    <property type="match status" value="1"/>
</dbReference>
<comment type="similarity">
    <text evidence="8">Belongs to the shikimate dehydrogenase family.</text>
</comment>
<comment type="caution">
    <text evidence="8">Lacks conserved residue(s) required for the propagation of feature annotation.</text>
</comment>
<sequence>METFAIFGNPLQHSKSPFIHRLFAQQCNKFLIEYKKILTTKKKFKGDLINFFSHTGKGANITSPFKENAFQLVSNLTRRAKICGAVNTILKLDDNSLLGDNTDGIGLLLDLKRIKFIHRNSNVLVIGAGGAVRGLLLPLLEYGCNITLTNRTFYKAEALAQHFTSIRRIKTKKINHITSADFNLIINATSSSMNSEIPKISSKIFSEYVSCYDIFYQNEETPFLSYAKNNKSNKISNGLGMFINQAAFSFELWFGVLPKISPILSILKNKNIINNY</sequence>
<evidence type="ECO:0000256" key="8">
    <source>
        <dbReference type="HAMAP-Rule" id="MF_00222"/>
    </source>
</evidence>
<dbReference type="GO" id="GO:0008652">
    <property type="term" value="P:amino acid biosynthetic process"/>
    <property type="evidence" value="ECO:0007669"/>
    <property type="project" value="UniProtKB-KW"/>
</dbReference>
<keyword evidence="4 8" id="KW-0521">NADP</keyword>
<feature type="binding site" evidence="8">
    <location>
        <position position="214"/>
    </location>
    <ligand>
        <name>NADP(+)</name>
        <dbReference type="ChEBI" id="CHEBI:58349"/>
    </ligand>
</feature>
<evidence type="ECO:0000256" key="3">
    <source>
        <dbReference type="ARBA" id="ARBA00022605"/>
    </source>
</evidence>
<evidence type="ECO:0000256" key="6">
    <source>
        <dbReference type="ARBA" id="ARBA00023141"/>
    </source>
</evidence>
<dbReference type="NCBIfam" id="TIGR00507">
    <property type="entry name" value="aroE"/>
    <property type="match status" value="1"/>
</dbReference>
<evidence type="ECO:0000256" key="5">
    <source>
        <dbReference type="ARBA" id="ARBA00023002"/>
    </source>
</evidence>
<comment type="pathway">
    <text evidence="1 8">Metabolic intermediate biosynthesis; chorismate biosynthesis; chorismate from D-erythrose 4-phosphate and phosphoenolpyruvate: step 4/7.</text>
</comment>
<dbReference type="InterPro" id="IPR013708">
    <property type="entry name" value="Shikimate_DH-bd_N"/>
</dbReference>
<feature type="binding site" evidence="8">
    <location>
        <begin position="127"/>
        <end position="131"/>
    </location>
    <ligand>
        <name>NADP(+)</name>
        <dbReference type="ChEBI" id="CHEBI:58349"/>
    </ligand>
</feature>
<evidence type="ECO:0000259" key="10">
    <source>
        <dbReference type="Pfam" id="PF08501"/>
    </source>
</evidence>
<keyword evidence="6 8" id="KW-0057">Aromatic amino acid biosynthesis</keyword>
<dbReference type="Pfam" id="PF18317">
    <property type="entry name" value="SDH_C"/>
    <property type="match status" value="1"/>
</dbReference>
<keyword evidence="13" id="KW-1185">Reference proteome</keyword>
<organism evidence="12 13">
    <name type="scientific">Candidatus Providencia siddallii</name>
    <dbReference type="NCBI Taxonomy" id="1715285"/>
    <lineage>
        <taxon>Bacteria</taxon>
        <taxon>Pseudomonadati</taxon>
        <taxon>Pseudomonadota</taxon>
        <taxon>Gammaproteobacteria</taxon>
        <taxon>Enterobacterales</taxon>
        <taxon>Morganellaceae</taxon>
        <taxon>Providencia</taxon>
    </lineage>
</organism>
<feature type="active site" description="Proton acceptor" evidence="8">
    <location>
        <position position="66"/>
    </location>
</feature>
<dbReference type="InterPro" id="IPR011342">
    <property type="entry name" value="Shikimate_DH"/>
</dbReference>
<dbReference type="GO" id="GO:0009423">
    <property type="term" value="P:chorismate biosynthetic process"/>
    <property type="evidence" value="ECO:0007669"/>
    <property type="project" value="UniProtKB-UniRule"/>
</dbReference>
<feature type="binding site" evidence="8">
    <location>
        <position position="245"/>
    </location>
    <ligand>
        <name>shikimate</name>
        <dbReference type="ChEBI" id="CHEBI:36208"/>
    </ligand>
</feature>
<dbReference type="FunFam" id="3.40.50.10860:FF:000006">
    <property type="entry name" value="Shikimate dehydrogenase (NADP(+))"/>
    <property type="match status" value="1"/>
</dbReference>
<dbReference type="Pfam" id="PF01488">
    <property type="entry name" value="Shikimate_DH"/>
    <property type="match status" value="1"/>
</dbReference>
<evidence type="ECO:0000259" key="11">
    <source>
        <dbReference type="Pfam" id="PF18317"/>
    </source>
</evidence>
<proteinExistence type="inferred from homology"/>
<keyword evidence="5 8" id="KW-0560">Oxidoreductase</keyword>
<evidence type="ECO:0000256" key="4">
    <source>
        <dbReference type="ARBA" id="ARBA00022857"/>
    </source>
</evidence>
<feature type="binding site" evidence="8">
    <location>
        <position position="62"/>
    </location>
    <ligand>
        <name>shikimate</name>
        <dbReference type="ChEBI" id="CHEBI:36208"/>
    </ligand>
</feature>
<dbReference type="NCBIfam" id="NF001310">
    <property type="entry name" value="PRK00258.1-2"/>
    <property type="match status" value="1"/>
</dbReference>
<keyword evidence="3 8" id="KW-0028">Amino-acid biosynthesis</keyword>
<dbReference type="SUPFAM" id="SSF53223">
    <property type="entry name" value="Aminoacid dehydrogenase-like, N-terminal domain"/>
    <property type="match status" value="1"/>
</dbReference>
<evidence type="ECO:0000256" key="7">
    <source>
        <dbReference type="ARBA" id="ARBA00049442"/>
    </source>
</evidence>
<dbReference type="EC" id="1.1.1.25" evidence="2 8"/>
<dbReference type="FunFam" id="3.40.50.720:FF:000104">
    <property type="entry name" value="Shikimate dehydrogenase (NADP(+))"/>
    <property type="match status" value="1"/>
</dbReference>
<feature type="binding site" evidence="8">
    <location>
        <begin position="150"/>
        <end position="155"/>
    </location>
    <ligand>
        <name>NADP(+)</name>
        <dbReference type="ChEBI" id="CHEBI:58349"/>
    </ligand>
</feature>
<feature type="domain" description="Shikimate dehydrogenase substrate binding N-terminal" evidence="10">
    <location>
        <begin position="6"/>
        <end position="89"/>
    </location>
</feature>
<protein>
    <recommendedName>
        <fullName evidence="2 8">Shikimate dehydrogenase (NADP(+))</fullName>
        <shortName evidence="8">SDH</shortName>
        <ecNumber evidence="2 8">1.1.1.25</ecNumber>
    </recommendedName>
</protein>
<accession>A0A0M6WAB9</accession>
<dbReference type="UniPathway" id="UPA00053">
    <property type="reaction ID" value="UER00087"/>
</dbReference>
<dbReference type="Gene3D" id="3.40.50.10860">
    <property type="entry name" value="Leucine Dehydrogenase, chain A, domain 1"/>
    <property type="match status" value="1"/>
</dbReference>
<comment type="subunit">
    <text evidence="8">Homodimer.</text>
</comment>
<feature type="binding site" evidence="8">
    <location>
        <position position="103"/>
    </location>
    <ligand>
        <name>shikimate</name>
        <dbReference type="ChEBI" id="CHEBI:36208"/>
    </ligand>
</feature>
<gene>
    <name evidence="8 12" type="primary">aroE</name>
    <name evidence="12" type="ORF">SOFFGTOCOR_0450</name>
</gene>
<dbReference type="GO" id="GO:0009073">
    <property type="term" value="P:aromatic amino acid family biosynthetic process"/>
    <property type="evidence" value="ECO:0007669"/>
    <property type="project" value="UniProtKB-KW"/>
</dbReference>
<evidence type="ECO:0000256" key="2">
    <source>
        <dbReference type="ARBA" id="ARBA00012962"/>
    </source>
</evidence>
<dbReference type="GO" id="GO:0004764">
    <property type="term" value="F:shikimate 3-dehydrogenase (NADP+) activity"/>
    <property type="evidence" value="ECO:0007669"/>
    <property type="project" value="UniProtKB-UniRule"/>
</dbReference>
<dbReference type="InterPro" id="IPR022893">
    <property type="entry name" value="Shikimate_DH_fam"/>
</dbReference>
<dbReference type="EMBL" id="CVRF01000003">
    <property type="protein sequence ID" value="CRK85861.1"/>
    <property type="molecule type" value="Genomic_DNA"/>
</dbReference>
<dbReference type="STRING" id="1715285.SOFFGTOCOR_0450"/>
<dbReference type="Gene3D" id="3.40.50.720">
    <property type="entry name" value="NAD(P)-binding Rossmann-like Domain"/>
    <property type="match status" value="1"/>
</dbReference>
<dbReference type="Proteomes" id="UP000242301">
    <property type="component" value="Unassembled WGS sequence"/>
</dbReference>
<name>A0A0M6WAB9_9GAMM</name>
<feature type="binding site" evidence="8">
    <location>
        <begin position="14"/>
        <end position="16"/>
    </location>
    <ligand>
        <name>shikimate</name>
        <dbReference type="ChEBI" id="CHEBI:36208"/>
    </ligand>
</feature>
<feature type="binding site" evidence="8">
    <location>
        <position position="87"/>
    </location>
    <ligand>
        <name>shikimate</name>
        <dbReference type="ChEBI" id="CHEBI:36208"/>
    </ligand>
</feature>
<dbReference type="AlphaFoldDB" id="A0A0M6WAB9"/>
<feature type="binding site" evidence="8">
    <location>
        <position position="216"/>
    </location>
    <ligand>
        <name>shikimate</name>
        <dbReference type="ChEBI" id="CHEBI:36208"/>
    </ligand>
</feature>
<comment type="function">
    <text evidence="8">Involved in the biosynthesis of the chorismate, which leads to the biosynthesis of aromatic amino acids. Catalyzes the reversible NADPH linked reduction of 3-dehydroshikimate (DHSA) to yield shikimate (SA).</text>
</comment>
<reference evidence="13" key="1">
    <citation type="submission" date="2015-05" db="EMBL/GenBank/DDBJ databases">
        <authorList>
            <person name="Manzano-Marin A."/>
        </authorList>
    </citation>
    <scope>NUCLEOTIDE SEQUENCE [LARGE SCALE GENOMIC DNA]</scope>
    <source>
        <strain evidence="13">officinalis</strain>
    </source>
</reference>
<dbReference type="HAMAP" id="MF_00222">
    <property type="entry name" value="Shikimate_DH_AroE"/>
    <property type="match status" value="1"/>
</dbReference>
<dbReference type="GO" id="GO:0005829">
    <property type="term" value="C:cytosol"/>
    <property type="evidence" value="ECO:0007669"/>
    <property type="project" value="TreeGrafter"/>
</dbReference>
<evidence type="ECO:0000259" key="9">
    <source>
        <dbReference type="Pfam" id="PF01488"/>
    </source>
</evidence>
<feature type="binding site" evidence="8">
    <location>
        <position position="238"/>
    </location>
    <ligand>
        <name>NADP(+)</name>
        <dbReference type="ChEBI" id="CHEBI:58349"/>
    </ligand>
</feature>
<evidence type="ECO:0000256" key="1">
    <source>
        <dbReference type="ARBA" id="ARBA00004871"/>
    </source>
</evidence>
<dbReference type="InterPro" id="IPR041121">
    <property type="entry name" value="SDH_C"/>
</dbReference>
<dbReference type="PANTHER" id="PTHR21089">
    <property type="entry name" value="SHIKIMATE DEHYDROGENASE"/>
    <property type="match status" value="1"/>
</dbReference>
<dbReference type="SUPFAM" id="SSF51735">
    <property type="entry name" value="NAD(P)-binding Rossmann-fold domains"/>
    <property type="match status" value="1"/>
</dbReference>
<evidence type="ECO:0000313" key="13">
    <source>
        <dbReference type="Proteomes" id="UP000242301"/>
    </source>
</evidence>
<dbReference type="CDD" id="cd01065">
    <property type="entry name" value="NAD_bind_Shikimate_DH"/>
    <property type="match status" value="1"/>
</dbReference>
<dbReference type="InterPro" id="IPR006151">
    <property type="entry name" value="Shikm_DH/Glu-tRNA_Rdtase"/>
</dbReference>
<dbReference type="PANTHER" id="PTHR21089:SF1">
    <property type="entry name" value="BIFUNCTIONAL 3-DEHYDROQUINATE DEHYDRATASE_SHIKIMATE DEHYDROGENASE, CHLOROPLASTIC"/>
    <property type="match status" value="1"/>
</dbReference>
<evidence type="ECO:0000313" key="12">
    <source>
        <dbReference type="EMBL" id="CRK85861.1"/>
    </source>
</evidence>
<dbReference type="GO" id="GO:0019632">
    <property type="term" value="P:shikimate metabolic process"/>
    <property type="evidence" value="ECO:0007669"/>
    <property type="project" value="InterPro"/>
</dbReference>
<feature type="domain" description="Quinate/shikimate 5-dehydrogenase/glutamyl-tRNA reductase" evidence="9">
    <location>
        <begin position="118"/>
        <end position="192"/>
    </location>
</feature>
<comment type="catalytic activity">
    <reaction evidence="7 8">
        <text>shikimate + NADP(+) = 3-dehydroshikimate + NADPH + H(+)</text>
        <dbReference type="Rhea" id="RHEA:17737"/>
        <dbReference type="ChEBI" id="CHEBI:15378"/>
        <dbReference type="ChEBI" id="CHEBI:16630"/>
        <dbReference type="ChEBI" id="CHEBI:36208"/>
        <dbReference type="ChEBI" id="CHEBI:57783"/>
        <dbReference type="ChEBI" id="CHEBI:58349"/>
        <dbReference type="EC" id="1.1.1.25"/>
    </reaction>
</comment>
<dbReference type="GO" id="GO:0050661">
    <property type="term" value="F:NADP binding"/>
    <property type="evidence" value="ECO:0007669"/>
    <property type="project" value="InterPro"/>
</dbReference>